<gene>
    <name evidence="2" type="ORF">HKD24_00070</name>
</gene>
<reference evidence="2" key="2">
    <citation type="submission" date="2020-11" db="EMBL/GenBank/DDBJ databases">
        <title>Description of novel Gluconobacter species.</title>
        <authorList>
            <person name="Cleenwerck I."/>
            <person name="Cnockaert M."/>
            <person name="Borremans W."/>
            <person name="Wieme A.D."/>
            <person name="De Vuyst L."/>
            <person name="Vandamme P."/>
        </authorList>
    </citation>
    <scope>NUCLEOTIDE SEQUENCE</scope>
    <source>
        <strain evidence="2">LMG 31484</strain>
    </source>
</reference>
<sequence>MSKAIQVSTTSRRAMLAGLATLSMTGAVQAMERPDVQLISLCDEFIAVRSQLDTRSQYPIGSQAYLAELEKEESLCWLEIDLLGRISQISAQTIFGIKAKAQVVQIYLPNHIADCEVETEQPEVQVVFSLLQDIATFATEARA</sequence>
<organism evidence="2 3">
    <name type="scientific">Gluconobacter vitians</name>
    <dbReference type="NCBI Taxonomy" id="2728102"/>
    <lineage>
        <taxon>Bacteria</taxon>
        <taxon>Pseudomonadati</taxon>
        <taxon>Pseudomonadota</taxon>
        <taxon>Alphaproteobacteria</taxon>
        <taxon>Acetobacterales</taxon>
        <taxon>Acetobacteraceae</taxon>
        <taxon>Gluconobacter</taxon>
    </lineage>
</organism>
<feature type="signal peptide" evidence="1">
    <location>
        <begin position="1"/>
        <end position="30"/>
    </location>
</feature>
<keyword evidence="3" id="KW-1185">Reference proteome</keyword>
<accession>A0ABR9Y0Z7</accession>
<feature type="chain" id="PRO_5047368498" evidence="1">
    <location>
        <begin position="31"/>
        <end position="143"/>
    </location>
</feature>
<comment type="caution">
    <text evidence="2">The sequence shown here is derived from an EMBL/GenBank/DDBJ whole genome shotgun (WGS) entry which is preliminary data.</text>
</comment>
<evidence type="ECO:0000256" key="1">
    <source>
        <dbReference type="SAM" id="SignalP"/>
    </source>
</evidence>
<proteinExistence type="predicted"/>
<keyword evidence="1" id="KW-0732">Signal</keyword>
<dbReference type="Proteomes" id="UP000623107">
    <property type="component" value="Unassembled WGS sequence"/>
</dbReference>
<reference evidence="2" key="1">
    <citation type="submission" date="2020-04" db="EMBL/GenBank/DDBJ databases">
        <authorList>
            <person name="Sombolestani A."/>
        </authorList>
    </citation>
    <scope>NUCLEOTIDE SEQUENCE</scope>
    <source>
        <strain evidence="2">LMG 31484</strain>
    </source>
</reference>
<dbReference type="RefSeq" id="WP_194258467.1">
    <property type="nucleotide sequence ID" value="NZ_JABCQG010000001.1"/>
</dbReference>
<evidence type="ECO:0000313" key="2">
    <source>
        <dbReference type="EMBL" id="MBF0857612.1"/>
    </source>
</evidence>
<name>A0ABR9Y0Z7_9PROT</name>
<protein>
    <submittedName>
        <fullName evidence="2">Uncharacterized protein</fullName>
    </submittedName>
</protein>
<evidence type="ECO:0000313" key="3">
    <source>
        <dbReference type="Proteomes" id="UP000623107"/>
    </source>
</evidence>
<dbReference type="EMBL" id="JABCQG010000001">
    <property type="protein sequence ID" value="MBF0857612.1"/>
    <property type="molecule type" value="Genomic_DNA"/>
</dbReference>